<accession>A0ABQ9WY78</accession>
<organism evidence="2 3">
    <name type="scientific">Blattamonas nauphoetae</name>
    <dbReference type="NCBI Taxonomy" id="2049346"/>
    <lineage>
        <taxon>Eukaryota</taxon>
        <taxon>Metamonada</taxon>
        <taxon>Preaxostyla</taxon>
        <taxon>Oxymonadida</taxon>
        <taxon>Blattamonas</taxon>
    </lineage>
</organism>
<dbReference type="Proteomes" id="UP001281761">
    <property type="component" value="Unassembled WGS sequence"/>
</dbReference>
<proteinExistence type="predicted"/>
<dbReference type="EMBL" id="JARBJD010000300">
    <property type="protein sequence ID" value="KAK2944422.1"/>
    <property type="molecule type" value="Genomic_DNA"/>
</dbReference>
<evidence type="ECO:0000313" key="2">
    <source>
        <dbReference type="EMBL" id="KAK2944422.1"/>
    </source>
</evidence>
<keyword evidence="3" id="KW-1185">Reference proteome</keyword>
<sequence>MTPRLERLEALMSSIEREKKGKSRGDTKRSSEEEKEMGRIKEGVKSQILRILLRFKLAGLVKLKEGRDNTRTAPSIVGLPLAQNNGLPLVKTRTARSTTPTLPHSFPFFSPELCRLSQQPSVWNDKNQPSALTALINLADIVLILVYGEPFVGLNVSPEDAERRDTALIHLFPFLGPESQTQFLSSFGTFCKNMNTLDRNSLDRIVECLLEMATVNSLNTPIALLKEMRKVVELVFRDNHTTYINGRSTPHTAQFEQSTVEKLRTAEGEERWKLLTQLAVVSNRNFAFVEELMRAENNAQALLILSLPTIRSTRPNLHLETNPDAFDRVVGLAGHFNNIPLVAEAMTHIEDTIKTCIYQLPDDTLLANRRHTLRDLVFNTLQTIARFRREGVEEGCAMGKDEVTSQIVESCLKVLRFLMQIKSFDPTPVIDSLVSLAVTTDLSLLRSILLALQEIEQRTRDTPTPFSISRATAPFRGIHQSSVTQQPLPSIVAPILLPVSLKSLKTLARRNEIILKSRLVRSPFPNDQSVSITQHLPGLNENLLSDIAKATAQTVYQILEKRKVSSLRALKSDGSFKISIGQTVRNTTPQRLFLTVLKMIFPDNPTEITASTLLPFSPFLTRILTIVVPSSPDRVELRSELDEISQLLNSFLSLVLSLIHTGTSSTFSTPPLSSLLSVLSIALVRLDTIPSSLDLHSSFYTMFKQSENRSNPQVRQFVLTLCSEGMEDRRDVALDSFSLDFLNKWRGANAQRHVDRMMPNAFVFRNRLGVGINPPFRVLGHPVHQPPNRPPLYRQVGVVHLHLHQQPNHPPAPLDAPPVGGLGDPLQSRNQRN</sequence>
<reference evidence="2 3" key="1">
    <citation type="journal article" date="2022" name="bioRxiv">
        <title>Genomics of Preaxostyla Flagellates Illuminates Evolutionary Transitions and the Path Towards Mitochondrial Loss.</title>
        <authorList>
            <person name="Novak L.V.F."/>
            <person name="Treitli S.C."/>
            <person name="Pyrih J."/>
            <person name="Halakuc P."/>
            <person name="Pipaliya S.V."/>
            <person name="Vacek V."/>
            <person name="Brzon O."/>
            <person name="Soukal P."/>
            <person name="Eme L."/>
            <person name="Dacks J.B."/>
            <person name="Karnkowska A."/>
            <person name="Elias M."/>
            <person name="Hampl V."/>
        </authorList>
    </citation>
    <scope>NUCLEOTIDE SEQUENCE [LARGE SCALE GENOMIC DNA]</scope>
    <source>
        <strain evidence="2">NAU3</strain>
        <tissue evidence="2">Gut</tissue>
    </source>
</reference>
<evidence type="ECO:0000313" key="3">
    <source>
        <dbReference type="Proteomes" id="UP001281761"/>
    </source>
</evidence>
<feature type="region of interest" description="Disordered" evidence="1">
    <location>
        <begin position="805"/>
        <end position="833"/>
    </location>
</feature>
<evidence type="ECO:0000256" key="1">
    <source>
        <dbReference type="SAM" id="MobiDB-lite"/>
    </source>
</evidence>
<protein>
    <submittedName>
        <fullName evidence="2">Uncharacterized protein</fullName>
    </submittedName>
</protein>
<name>A0ABQ9WY78_9EUKA</name>
<comment type="caution">
    <text evidence="2">The sequence shown here is derived from an EMBL/GenBank/DDBJ whole genome shotgun (WGS) entry which is preliminary data.</text>
</comment>
<gene>
    <name evidence="2" type="ORF">BLNAU_20677</name>
</gene>
<feature type="region of interest" description="Disordered" evidence="1">
    <location>
        <begin position="14"/>
        <end position="39"/>
    </location>
</feature>